<dbReference type="Proteomes" id="UP000317835">
    <property type="component" value="Chromosome"/>
</dbReference>
<dbReference type="Gene3D" id="3.90.1530.30">
    <property type="match status" value="1"/>
</dbReference>
<feature type="domain" description="ParB-like N-terminal" evidence="1">
    <location>
        <begin position="3"/>
        <end position="94"/>
    </location>
</feature>
<dbReference type="SMART" id="SM00470">
    <property type="entry name" value="ParB"/>
    <property type="match status" value="1"/>
</dbReference>
<proteinExistence type="predicted"/>
<dbReference type="GO" id="GO:0005694">
    <property type="term" value="C:chromosome"/>
    <property type="evidence" value="ECO:0007669"/>
    <property type="project" value="TreeGrafter"/>
</dbReference>
<evidence type="ECO:0000313" key="2">
    <source>
        <dbReference type="EMBL" id="QDV34990.1"/>
    </source>
</evidence>
<dbReference type="SUPFAM" id="SSF110849">
    <property type="entry name" value="ParB/Sulfiredoxin"/>
    <property type="match status" value="1"/>
</dbReference>
<gene>
    <name evidence="2" type="ORF">ElP_28870</name>
</gene>
<keyword evidence="3" id="KW-1185">Reference proteome</keyword>
<dbReference type="InterPro" id="IPR036086">
    <property type="entry name" value="ParB/Sulfiredoxin_sf"/>
</dbReference>
<dbReference type="EMBL" id="CP036426">
    <property type="protein sequence ID" value="QDV34990.1"/>
    <property type="molecule type" value="Genomic_DNA"/>
</dbReference>
<evidence type="ECO:0000259" key="1">
    <source>
        <dbReference type="SMART" id="SM00470"/>
    </source>
</evidence>
<name>A0A518H2E0_9BACT</name>
<dbReference type="GO" id="GO:0007059">
    <property type="term" value="P:chromosome segregation"/>
    <property type="evidence" value="ECO:0007669"/>
    <property type="project" value="TreeGrafter"/>
</dbReference>
<dbReference type="InterPro" id="IPR050336">
    <property type="entry name" value="Chromosome_partition/occlusion"/>
</dbReference>
<dbReference type="AlphaFoldDB" id="A0A518H2E0"/>
<accession>A0A518H2E0</accession>
<organism evidence="2 3">
    <name type="scientific">Tautonia plasticadhaerens</name>
    <dbReference type="NCBI Taxonomy" id="2527974"/>
    <lineage>
        <taxon>Bacteria</taxon>
        <taxon>Pseudomonadati</taxon>
        <taxon>Planctomycetota</taxon>
        <taxon>Planctomycetia</taxon>
        <taxon>Isosphaerales</taxon>
        <taxon>Isosphaeraceae</taxon>
        <taxon>Tautonia</taxon>
    </lineage>
</organism>
<dbReference type="PANTHER" id="PTHR33375">
    <property type="entry name" value="CHROMOSOME-PARTITIONING PROTEIN PARB-RELATED"/>
    <property type="match status" value="1"/>
</dbReference>
<dbReference type="CDD" id="cd16405">
    <property type="entry name" value="RepB_like_N"/>
    <property type="match status" value="1"/>
</dbReference>
<dbReference type="InterPro" id="IPR003115">
    <property type="entry name" value="ParB_N"/>
</dbReference>
<dbReference type="RefSeq" id="WP_145270278.1">
    <property type="nucleotide sequence ID" value="NZ_CP036426.1"/>
</dbReference>
<dbReference type="KEGG" id="tpla:ElP_28870"/>
<evidence type="ECO:0000313" key="3">
    <source>
        <dbReference type="Proteomes" id="UP000317835"/>
    </source>
</evidence>
<dbReference type="PANTHER" id="PTHR33375:SF1">
    <property type="entry name" value="CHROMOSOME-PARTITIONING PROTEIN PARB-RELATED"/>
    <property type="match status" value="1"/>
</dbReference>
<protein>
    <submittedName>
        <fullName evidence="2">ParB-like nuclease domain protein</fullName>
    </submittedName>
</protein>
<reference evidence="2 3" key="1">
    <citation type="submission" date="2019-02" db="EMBL/GenBank/DDBJ databases">
        <title>Deep-cultivation of Planctomycetes and their phenomic and genomic characterization uncovers novel biology.</title>
        <authorList>
            <person name="Wiegand S."/>
            <person name="Jogler M."/>
            <person name="Boedeker C."/>
            <person name="Pinto D."/>
            <person name="Vollmers J."/>
            <person name="Rivas-Marin E."/>
            <person name="Kohn T."/>
            <person name="Peeters S.H."/>
            <person name="Heuer A."/>
            <person name="Rast P."/>
            <person name="Oberbeckmann S."/>
            <person name="Bunk B."/>
            <person name="Jeske O."/>
            <person name="Meyerdierks A."/>
            <person name="Storesund J.E."/>
            <person name="Kallscheuer N."/>
            <person name="Luecker S."/>
            <person name="Lage O.M."/>
            <person name="Pohl T."/>
            <person name="Merkel B.J."/>
            <person name="Hornburger P."/>
            <person name="Mueller R.-W."/>
            <person name="Bruemmer F."/>
            <person name="Labrenz M."/>
            <person name="Spormann A.M."/>
            <person name="Op den Camp H."/>
            <person name="Overmann J."/>
            <person name="Amann R."/>
            <person name="Jetten M.S.M."/>
            <person name="Mascher T."/>
            <person name="Medema M.H."/>
            <person name="Devos D.P."/>
            <person name="Kaster A.-K."/>
            <person name="Ovreas L."/>
            <person name="Rohde M."/>
            <person name="Galperin M.Y."/>
            <person name="Jogler C."/>
        </authorList>
    </citation>
    <scope>NUCLEOTIDE SEQUENCE [LARGE SCALE GENOMIC DNA]</scope>
    <source>
        <strain evidence="2 3">ElP</strain>
    </source>
</reference>
<dbReference type="InterPro" id="IPR037972">
    <property type="entry name" value="RepB_N"/>
</dbReference>
<sequence length="260" mass="29068">MLKELDPADCFPPHDNRPITDEDVADLVEDYQRNGQLQPGIVCPHPDLPGKWLVIAGGRRGHACRIARILFRAEVRDTIPSQAEIIEIRVGENSKRKNLDAFQLCNDITTYKKEKRFTTWAEAGKALGIPASTLSSITCVRRIPPELRPKTERLCGTVVRTIARMPTRADMEELIAKAFDENDQPIPKDRVELLAKQMKEGNKSGRKPRGFTVKDGGHEAVIKPKPGVSTEDIAKWLEGLAAKLKANKHLPPDGLRFLFP</sequence>
<dbReference type="OrthoDB" id="9771505at2"/>